<evidence type="ECO:0000313" key="2">
    <source>
        <dbReference type="Proteomes" id="UP000182152"/>
    </source>
</evidence>
<evidence type="ECO:0008006" key="3">
    <source>
        <dbReference type="Google" id="ProtNLM"/>
    </source>
</evidence>
<comment type="caution">
    <text evidence="1">The sequence shown here is derived from an EMBL/GenBank/DDBJ whole genome shotgun (WGS) entry which is preliminary data.</text>
</comment>
<reference evidence="1 2" key="1">
    <citation type="submission" date="2014-12" db="EMBL/GenBank/DDBJ databases">
        <title>Draft genome sequences of 29 type strains of Enterococci.</title>
        <authorList>
            <person name="Zhong Z."/>
            <person name="Sun Z."/>
            <person name="Liu W."/>
            <person name="Zhang W."/>
            <person name="Zhang H."/>
        </authorList>
    </citation>
    <scope>NUCLEOTIDE SEQUENCE [LARGE SCALE GENOMIC DNA]</scope>
    <source>
        <strain evidence="1 2">DSM 15687</strain>
    </source>
</reference>
<dbReference type="Proteomes" id="UP000182152">
    <property type="component" value="Unassembled WGS sequence"/>
</dbReference>
<dbReference type="AlphaFoldDB" id="A0A1L8WRM5"/>
<keyword evidence="2" id="KW-1185">Reference proteome</keyword>
<evidence type="ECO:0000313" key="1">
    <source>
        <dbReference type="EMBL" id="OJG83681.1"/>
    </source>
</evidence>
<accession>A0A1L8WRM5</accession>
<name>A0A1L8WRM5_9ENTE</name>
<protein>
    <recommendedName>
        <fullName evidence="3">Helix-turn-helix domain-containing protein</fullName>
    </recommendedName>
</protein>
<dbReference type="SUPFAM" id="SSF46955">
    <property type="entry name" value="Putative DNA-binding domain"/>
    <property type="match status" value="1"/>
</dbReference>
<proteinExistence type="predicted"/>
<dbReference type="EMBL" id="JXLB01000002">
    <property type="protein sequence ID" value="OJG83681.1"/>
    <property type="molecule type" value="Genomic_DNA"/>
</dbReference>
<dbReference type="InterPro" id="IPR009061">
    <property type="entry name" value="DNA-bd_dom_put_sf"/>
</dbReference>
<organism evidence="1 2">
    <name type="scientific">Enterococcus ratti</name>
    <dbReference type="NCBI Taxonomy" id="150033"/>
    <lineage>
        <taxon>Bacteria</taxon>
        <taxon>Bacillati</taxon>
        <taxon>Bacillota</taxon>
        <taxon>Bacilli</taxon>
        <taxon>Lactobacillales</taxon>
        <taxon>Enterococcaceae</taxon>
        <taxon>Enterococcus</taxon>
    </lineage>
</organism>
<gene>
    <name evidence="1" type="ORF">RV14_GL000915</name>
</gene>
<sequence>MKKAKFVTQKSKKLEEIVMNELTILLSEQQQLHLQQTIHQLLTTEVNQFRTEFALNKRYIKKKQLCHYLNLSNNTLDKLIAEGLPKINIQGVVLYDKMEVDCWLKKFSQSA</sequence>